<dbReference type="PANTHER" id="PTHR30146:SF109">
    <property type="entry name" value="HTH-TYPE TRANSCRIPTIONAL REGULATOR GALS"/>
    <property type="match status" value="1"/>
</dbReference>
<evidence type="ECO:0000256" key="4">
    <source>
        <dbReference type="SAM" id="MobiDB-lite"/>
    </source>
</evidence>
<dbReference type="InterPro" id="IPR000843">
    <property type="entry name" value="HTH_LacI"/>
</dbReference>
<reference evidence="6" key="1">
    <citation type="submission" date="2021-04" db="EMBL/GenBank/DDBJ databases">
        <title>Genome based classification of Actinospica acidithermotolerans sp. nov., an actinobacterium isolated from an Indonesian hot spring.</title>
        <authorList>
            <person name="Kusuma A.B."/>
            <person name="Putra K.E."/>
            <person name="Nafisah S."/>
            <person name="Loh J."/>
            <person name="Nouioui I."/>
            <person name="Goodfellow M."/>
        </authorList>
    </citation>
    <scope>NUCLEOTIDE SEQUENCE</scope>
    <source>
        <strain evidence="6">MGRD01-02</strain>
    </source>
</reference>
<dbReference type="InterPro" id="IPR028082">
    <property type="entry name" value="Peripla_BP_I"/>
</dbReference>
<dbReference type="PROSITE" id="PS50932">
    <property type="entry name" value="HTH_LACI_2"/>
    <property type="match status" value="1"/>
</dbReference>
<keyword evidence="1" id="KW-0805">Transcription regulation</keyword>
<feature type="compositionally biased region" description="Polar residues" evidence="4">
    <location>
        <begin position="1"/>
        <end position="12"/>
    </location>
</feature>
<dbReference type="CDD" id="cd01392">
    <property type="entry name" value="HTH_LacI"/>
    <property type="match status" value="1"/>
</dbReference>
<gene>
    <name evidence="6" type="ORF">KDK95_18200</name>
</gene>
<feature type="domain" description="HTH lacI-type" evidence="5">
    <location>
        <begin position="23"/>
        <end position="77"/>
    </location>
</feature>
<keyword evidence="2 6" id="KW-0238">DNA-binding</keyword>
<dbReference type="SMART" id="SM00354">
    <property type="entry name" value="HTH_LACI"/>
    <property type="match status" value="1"/>
</dbReference>
<evidence type="ECO:0000256" key="3">
    <source>
        <dbReference type="ARBA" id="ARBA00023163"/>
    </source>
</evidence>
<comment type="caution">
    <text evidence="6">The sequence shown here is derived from an EMBL/GenBank/DDBJ whole genome shotgun (WGS) entry which is preliminary data.</text>
</comment>
<dbReference type="SUPFAM" id="SSF53822">
    <property type="entry name" value="Periplasmic binding protein-like I"/>
    <property type="match status" value="1"/>
</dbReference>
<evidence type="ECO:0000259" key="5">
    <source>
        <dbReference type="PROSITE" id="PS50932"/>
    </source>
</evidence>
<feature type="region of interest" description="Disordered" evidence="4">
    <location>
        <begin position="1"/>
        <end position="21"/>
    </location>
</feature>
<dbReference type="AlphaFoldDB" id="A0A941IJU6"/>
<dbReference type="RefSeq" id="WP_212519390.1">
    <property type="nucleotide sequence ID" value="NZ_JAGSOH010000052.1"/>
</dbReference>
<dbReference type="PROSITE" id="PS00356">
    <property type="entry name" value="HTH_LACI_1"/>
    <property type="match status" value="1"/>
</dbReference>
<evidence type="ECO:0000313" key="6">
    <source>
        <dbReference type="EMBL" id="MBR7828252.1"/>
    </source>
</evidence>
<evidence type="ECO:0000256" key="1">
    <source>
        <dbReference type="ARBA" id="ARBA00023015"/>
    </source>
</evidence>
<sequence length="355" mass="37296">MTGSGNINTDTPTTPPERGQGATSIWEVARAAGVSHQTVSRVINGKPHVRPETRALVLATIEELGFTPNRAAQALAGGPVRAVTVLTADTAAYGYAAALRGIEEAARAARFTVGISVLEPDAARQPQDVIERLSAGRAAIVIAFEAAGVRALDALPENLPVVGVVERPASGHVPDGRPQVWIDDREAASRATRHLLGLGHRTVHYLSIPSSTQRPSQRMQGWQDALRAAGAPVPPQHPAGWTPRSGYRAARGLVADREVTAILAGNDDLAIGVLRAAREAGRDVPGDLSVIGFDDAPQSAYLNPALTSVRLDFEGLGRAGFGLLHNLLDPNAAAAPPVWDEPELILRESSGPAPR</sequence>
<dbReference type="GO" id="GO:0000976">
    <property type="term" value="F:transcription cis-regulatory region binding"/>
    <property type="evidence" value="ECO:0007669"/>
    <property type="project" value="TreeGrafter"/>
</dbReference>
<dbReference type="Pfam" id="PF00356">
    <property type="entry name" value="LacI"/>
    <property type="match status" value="1"/>
</dbReference>
<proteinExistence type="predicted"/>
<dbReference type="SUPFAM" id="SSF47413">
    <property type="entry name" value="lambda repressor-like DNA-binding domains"/>
    <property type="match status" value="1"/>
</dbReference>
<dbReference type="PANTHER" id="PTHR30146">
    <property type="entry name" value="LACI-RELATED TRANSCRIPTIONAL REPRESSOR"/>
    <property type="match status" value="1"/>
</dbReference>
<evidence type="ECO:0000313" key="7">
    <source>
        <dbReference type="Proteomes" id="UP000676325"/>
    </source>
</evidence>
<evidence type="ECO:0000256" key="2">
    <source>
        <dbReference type="ARBA" id="ARBA00023125"/>
    </source>
</evidence>
<accession>A0A941IJU6</accession>
<dbReference type="CDD" id="cd01574">
    <property type="entry name" value="PBP1_LacI"/>
    <property type="match status" value="1"/>
</dbReference>
<organism evidence="6 7">
    <name type="scientific">Actinospica acidithermotolerans</name>
    <dbReference type="NCBI Taxonomy" id="2828514"/>
    <lineage>
        <taxon>Bacteria</taxon>
        <taxon>Bacillati</taxon>
        <taxon>Actinomycetota</taxon>
        <taxon>Actinomycetes</taxon>
        <taxon>Catenulisporales</taxon>
        <taxon>Actinospicaceae</taxon>
        <taxon>Actinospica</taxon>
    </lineage>
</organism>
<dbReference type="Pfam" id="PF13377">
    <property type="entry name" value="Peripla_BP_3"/>
    <property type="match status" value="1"/>
</dbReference>
<keyword evidence="7" id="KW-1185">Reference proteome</keyword>
<name>A0A941IJU6_9ACTN</name>
<dbReference type="Proteomes" id="UP000676325">
    <property type="component" value="Unassembled WGS sequence"/>
</dbReference>
<keyword evidence="3" id="KW-0804">Transcription</keyword>
<dbReference type="Gene3D" id="1.10.260.40">
    <property type="entry name" value="lambda repressor-like DNA-binding domains"/>
    <property type="match status" value="1"/>
</dbReference>
<dbReference type="InterPro" id="IPR046335">
    <property type="entry name" value="LacI/GalR-like_sensor"/>
</dbReference>
<protein>
    <submittedName>
        <fullName evidence="6">LacI family DNA-binding transcriptional regulator</fullName>
    </submittedName>
</protein>
<dbReference type="EMBL" id="JAGSOH010000052">
    <property type="protein sequence ID" value="MBR7828252.1"/>
    <property type="molecule type" value="Genomic_DNA"/>
</dbReference>
<dbReference type="Gene3D" id="3.40.50.2300">
    <property type="match status" value="2"/>
</dbReference>
<dbReference type="GO" id="GO:0003700">
    <property type="term" value="F:DNA-binding transcription factor activity"/>
    <property type="evidence" value="ECO:0007669"/>
    <property type="project" value="TreeGrafter"/>
</dbReference>
<dbReference type="InterPro" id="IPR010982">
    <property type="entry name" value="Lambda_DNA-bd_dom_sf"/>
</dbReference>